<gene>
    <name evidence="2" type="ORF">AAFF_G00439910</name>
</gene>
<keyword evidence="3" id="KW-1185">Reference proteome</keyword>
<evidence type="ECO:0000313" key="2">
    <source>
        <dbReference type="EMBL" id="KAJ8358438.1"/>
    </source>
</evidence>
<comment type="caution">
    <text evidence="2">The sequence shown here is derived from an EMBL/GenBank/DDBJ whole genome shotgun (WGS) entry which is preliminary data.</text>
</comment>
<reference evidence="2" key="1">
    <citation type="journal article" date="2023" name="Science">
        <title>Genome structures resolve the early diversification of teleost fishes.</title>
        <authorList>
            <person name="Parey E."/>
            <person name="Louis A."/>
            <person name="Montfort J."/>
            <person name="Bouchez O."/>
            <person name="Roques C."/>
            <person name="Iampietro C."/>
            <person name="Lluch J."/>
            <person name="Castinel A."/>
            <person name="Donnadieu C."/>
            <person name="Desvignes T."/>
            <person name="Floi Bucao C."/>
            <person name="Jouanno E."/>
            <person name="Wen M."/>
            <person name="Mejri S."/>
            <person name="Dirks R."/>
            <person name="Jansen H."/>
            <person name="Henkel C."/>
            <person name="Chen W.J."/>
            <person name="Zahm M."/>
            <person name="Cabau C."/>
            <person name="Klopp C."/>
            <person name="Thompson A.W."/>
            <person name="Robinson-Rechavi M."/>
            <person name="Braasch I."/>
            <person name="Lecointre G."/>
            <person name="Bobe J."/>
            <person name="Postlethwait J.H."/>
            <person name="Berthelot C."/>
            <person name="Roest Crollius H."/>
            <person name="Guiguen Y."/>
        </authorList>
    </citation>
    <scope>NUCLEOTIDE SEQUENCE</scope>
    <source>
        <strain evidence="2">NC1722</strain>
    </source>
</reference>
<name>A0AAD7VYB3_9TELE</name>
<organism evidence="2 3">
    <name type="scientific">Aldrovandia affinis</name>
    <dbReference type="NCBI Taxonomy" id="143900"/>
    <lineage>
        <taxon>Eukaryota</taxon>
        <taxon>Metazoa</taxon>
        <taxon>Chordata</taxon>
        <taxon>Craniata</taxon>
        <taxon>Vertebrata</taxon>
        <taxon>Euteleostomi</taxon>
        <taxon>Actinopterygii</taxon>
        <taxon>Neopterygii</taxon>
        <taxon>Teleostei</taxon>
        <taxon>Notacanthiformes</taxon>
        <taxon>Halosauridae</taxon>
        <taxon>Aldrovandia</taxon>
    </lineage>
</organism>
<sequence>MQELSAACVVSSDCAGALPVQRGGNRAVVPGAGDEVAHPAGQGPGGTARRSTAGSPLGVPLLLPLLLVAVVTLLQSRWPRLLPAALRSWDFLPAWSRSLETHRGRGLLLLLLPWR</sequence>
<proteinExistence type="predicted"/>
<accession>A0AAD7VYB3</accession>
<dbReference type="Proteomes" id="UP001221898">
    <property type="component" value="Unassembled WGS sequence"/>
</dbReference>
<feature type="region of interest" description="Disordered" evidence="1">
    <location>
        <begin position="29"/>
        <end position="53"/>
    </location>
</feature>
<dbReference type="EMBL" id="JAINUG010000983">
    <property type="protein sequence ID" value="KAJ8358438.1"/>
    <property type="molecule type" value="Genomic_DNA"/>
</dbReference>
<evidence type="ECO:0000256" key="1">
    <source>
        <dbReference type="SAM" id="MobiDB-lite"/>
    </source>
</evidence>
<evidence type="ECO:0000313" key="3">
    <source>
        <dbReference type="Proteomes" id="UP001221898"/>
    </source>
</evidence>
<dbReference type="AlphaFoldDB" id="A0AAD7VYB3"/>
<protein>
    <submittedName>
        <fullName evidence="2">Uncharacterized protein</fullName>
    </submittedName>
</protein>